<reference evidence="5" key="1">
    <citation type="journal article" date="2013" name="PLoS Genet.">
        <title>The genome of Spraguea lophii and the basis of host-microsporidian interactions.</title>
        <authorList>
            <person name="Campbell S.E."/>
            <person name="Williams T.A."/>
            <person name="Yousuf A."/>
            <person name="Soanes D.M."/>
            <person name="Paszkiewicz K.H."/>
            <person name="Williams B.A.P."/>
        </authorList>
    </citation>
    <scope>NUCLEOTIDE SEQUENCE [LARGE SCALE GENOMIC DNA]</scope>
    <source>
        <strain evidence="5">42_110</strain>
    </source>
</reference>
<organism evidence="4 5">
    <name type="scientific">Spraguea lophii (strain 42_110)</name>
    <name type="common">Microsporidian parasite</name>
    <dbReference type="NCBI Taxonomy" id="1358809"/>
    <lineage>
        <taxon>Eukaryota</taxon>
        <taxon>Fungi</taxon>
        <taxon>Fungi incertae sedis</taxon>
        <taxon>Microsporidia</taxon>
        <taxon>Spragueidae</taxon>
        <taxon>Spraguea</taxon>
    </lineage>
</organism>
<dbReference type="Pfam" id="PF00410">
    <property type="entry name" value="Ribosomal_S8"/>
    <property type="match status" value="1"/>
</dbReference>
<dbReference type="NCBIfam" id="NF003115">
    <property type="entry name" value="PRK04034.1"/>
    <property type="match status" value="1"/>
</dbReference>
<dbReference type="VEuPathDB" id="MicrosporidiaDB:SLOPH_31"/>
<dbReference type="PDB" id="8P60">
    <property type="method" value="EM"/>
    <property type="resolution" value="14.30 A"/>
    <property type="chains" value="RW0/SW0=1-128"/>
</dbReference>
<dbReference type="FunFam" id="3.30.1490.10:FF:000002">
    <property type="entry name" value="40S ribosomal protein S15a"/>
    <property type="match status" value="1"/>
</dbReference>
<evidence type="ECO:0000313" key="5">
    <source>
        <dbReference type="Proteomes" id="UP000014978"/>
    </source>
</evidence>
<dbReference type="Gene3D" id="3.30.1490.10">
    <property type="match status" value="1"/>
</dbReference>
<reference evidence="6 7" key="2">
    <citation type="journal article" date="2023" name="Nat. Microbiol.">
        <title>CryoEM reveals that ribosomes in microsporidian spores are locked in a dimeric hibernating state.</title>
        <authorList>
            <person name="McLaren M."/>
            <person name="Conners R."/>
            <person name="Isupov M.N."/>
            <person name="Gil-Diez P."/>
            <person name="Gambelli L."/>
            <person name="Gold V.A.M."/>
            <person name="Walter A."/>
            <person name="Connell S.R."/>
            <person name="Williams B."/>
            <person name="Daum B."/>
        </authorList>
    </citation>
    <scope>STRUCTURE BY ELECTRON MICROSCOPY (2.79 ANGSTROMS)</scope>
</reference>
<name>S7XK92_SPRLO</name>
<keyword evidence="2 4" id="KW-0689">Ribosomal protein</keyword>
<dbReference type="InterPro" id="IPR000630">
    <property type="entry name" value="Ribosomal_uS8"/>
</dbReference>
<accession>S7XK92</accession>
<keyword evidence="3" id="KW-0687">Ribonucleoprotein</keyword>
<dbReference type="HOGENOM" id="CLU_098428_1_1_1"/>
<dbReference type="GO" id="GO:1990904">
    <property type="term" value="C:ribonucleoprotein complex"/>
    <property type="evidence" value="ECO:0007669"/>
    <property type="project" value="UniProtKB-KW"/>
</dbReference>
<dbReference type="InterPro" id="IPR035987">
    <property type="entry name" value="Ribosomal_uS8_sf"/>
</dbReference>
<dbReference type="EMDB" id="EMD-17457"/>
<evidence type="ECO:0000256" key="2">
    <source>
        <dbReference type="ARBA" id="ARBA00022980"/>
    </source>
</evidence>
<keyword evidence="6 7" id="KW-0002">3D-structure</keyword>
<dbReference type="OrthoDB" id="10250260at2759"/>
<keyword evidence="5" id="KW-1185">Reference proteome</keyword>
<evidence type="ECO:0007829" key="6">
    <source>
        <dbReference type="PDB" id="7QCA"/>
    </source>
</evidence>
<dbReference type="GO" id="GO:0006412">
    <property type="term" value="P:translation"/>
    <property type="evidence" value="ECO:0007669"/>
    <property type="project" value="InterPro"/>
</dbReference>
<gene>
    <name evidence="4" type="ORF">SLOPH_31</name>
</gene>
<dbReference type="InParanoid" id="S7XK92"/>
<comment type="similarity">
    <text evidence="1">Belongs to the universal ribosomal protein uS8 family.</text>
</comment>
<dbReference type="SUPFAM" id="SSF56047">
    <property type="entry name" value="Ribosomal protein S8"/>
    <property type="match status" value="1"/>
</dbReference>
<evidence type="ECO:0000256" key="3">
    <source>
        <dbReference type="ARBA" id="ARBA00023274"/>
    </source>
</evidence>
<dbReference type="GO" id="GO:0003735">
    <property type="term" value="F:structural constituent of ribosome"/>
    <property type="evidence" value="ECO:0007669"/>
    <property type="project" value="InterPro"/>
</dbReference>
<dbReference type="Gene3D" id="3.30.1370.30">
    <property type="match status" value="1"/>
</dbReference>
<dbReference type="EMDB" id="EMD-13892"/>
<dbReference type="STRING" id="1358809.S7XK92"/>
<protein>
    <submittedName>
        <fullName evidence="4">40S ribosomal protein S15A</fullName>
    </submittedName>
</protein>
<dbReference type="Proteomes" id="UP000014978">
    <property type="component" value="Unassembled WGS sequence"/>
</dbReference>
<dbReference type="OMA" id="LPAKNFG"/>
<dbReference type="GO" id="GO:0005840">
    <property type="term" value="C:ribosome"/>
    <property type="evidence" value="ECO:0007669"/>
    <property type="project" value="UniProtKB-KW"/>
</dbReference>
<evidence type="ECO:0000256" key="1">
    <source>
        <dbReference type="ARBA" id="ARBA00006471"/>
    </source>
</evidence>
<dbReference type="FunCoup" id="S7XK92">
    <property type="interactions" value="177"/>
</dbReference>
<comment type="caution">
    <text evidence="4">The sequence shown here is derived from an EMBL/GenBank/DDBJ whole genome shotgun (WGS) entry which is preliminary data.</text>
</comment>
<sequence length="128" mass="14594">MMDKLANLCITINNANRAQKRSVVIRRISKVCRLFLESMQKHGYITDIVYIDDHREGKAVVGLSGRLNRCGAICPRYDVELKDVERYRANLLPSRGFGHLIVTSSKGLIDHRECIQHNTGGKILGYFY</sequence>
<dbReference type="AlphaFoldDB" id="S7XK92"/>
<evidence type="ECO:0007829" key="7">
    <source>
        <dbReference type="PDB" id="8P5D"/>
    </source>
</evidence>
<dbReference type="EMBL" id="ATCN01000232">
    <property type="protein sequence ID" value="EPR79484.1"/>
    <property type="molecule type" value="Genomic_DNA"/>
</dbReference>
<proteinExistence type="evidence at protein level"/>
<dbReference type="PDB" id="8P5D">
    <property type="method" value="EM"/>
    <property type="resolution" value="10.80 A"/>
    <property type="chains" value="SW0=1-128"/>
</dbReference>
<dbReference type="PDB" id="7QCA">
    <property type="method" value="EM"/>
    <property type="resolution" value="2.79 A"/>
    <property type="chains" value="SW0=1-128"/>
</dbReference>
<dbReference type="PANTHER" id="PTHR11758">
    <property type="entry name" value="40S RIBOSOMAL PROTEIN S15A"/>
    <property type="match status" value="1"/>
</dbReference>
<dbReference type="EMDB" id="EMD-17448"/>
<evidence type="ECO:0000313" key="4">
    <source>
        <dbReference type="EMBL" id="EPR79484.1"/>
    </source>
</evidence>